<feature type="transmembrane region" description="Helical" evidence="7">
    <location>
        <begin position="264"/>
        <end position="284"/>
    </location>
</feature>
<comment type="caution">
    <text evidence="8">The sequence shown here is derived from an EMBL/GenBank/DDBJ whole genome shotgun (WGS) entry which is preliminary data.</text>
</comment>
<evidence type="ECO:0000256" key="1">
    <source>
        <dbReference type="ARBA" id="ARBA00004141"/>
    </source>
</evidence>
<dbReference type="Pfam" id="PF07690">
    <property type="entry name" value="MFS_1"/>
    <property type="match status" value="1"/>
</dbReference>
<evidence type="ECO:0000256" key="7">
    <source>
        <dbReference type="SAM" id="Phobius"/>
    </source>
</evidence>
<feature type="transmembrane region" description="Helical" evidence="7">
    <location>
        <begin position="428"/>
        <end position="452"/>
    </location>
</feature>
<evidence type="ECO:0000256" key="6">
    <source>
        <dbReference type="ARBA" id="ARBA00023136"/>
    </source>
</evidence>
<dbReference type="RefSeq" id="WP_230553358.1">
    <property type="nucleotide sequence ID" value="NZ_JAJISD010000012.1"/>
</dbReference>
<proteinExistence type="inferred from homology"/>
<sequence length="464" mass="50340">MSADAPAKGWRESLATYRHPRVVQFLFLGFSAGLPFLLVFSTLSAWLREYGISRTAIGFISWIGITYSFKFVWSPVVDRVPLPLLTRWLGRRRAWMLLAQSGIAGGLLAMAYCDPRTDLWWMVVFALVVAFSSATQDIALDACRIEATDASLQGATAATYQLGYRVAVLAAGAGALYVAQFVSWTAAYQTMAALGLVGIVTTLLISEPERRATAGTTELEGKVATFAAGLGTMPGWVRKALIFVYGAIVCPFVDFFARFRWMAVLLLLFIGLFRLSDIAMGVMANPFYIDMGFSKDQIADVSKIYGFVMTILGALLGGALVFRVGAARLLAPAVFLIAASNLTFSWLAWVGQPDLMILTIAISIDNLVGGMSGSIFIAFLSGLTNTAYTATQYALFTSIMTLPGKLLGGSSGWVVDKLQEEFTATHKFGGYAIFFVYTALLGLPALVLALIVRRHFEQKETPPS</sequence>
<dbReference type="Proteomes" id="UP001198862">
    <property type="component" value="Unassembled WGS sequence"/>
</dbReference>
<evidence type="ECO:0000313" key="8">
    <source>
        <dbReference type="EMBL" id="MCC8431936.1"/>
    </source>
</evidence>
<dbReference type="EMBL" id="JAJISD010000012">
    <property type="protein sequence ID" value="MCC8431936.1"/>
    <property type="molecule type" value="Genomic_DNA"/>
</dbReference>
<dbReference type="Gene3D" id="1.20.1250.20">
    <property type="entry name" value="MFS general substrate transporter like domains"/>
    <property type="match status" value="2"/>
</dbReference>
<dbReference type="InterPro" id="IPR011701">
    <property type="entry name" value="MFS"/>
</dbReference>
<feature type="transmembrane region" description="Helical" evidence="7">
    <location>
        <begin position="355"/>
        <end position="380"/>
    </location>
</feature>
<keyword evidence="3" id="KW-0813">Transport</keyword>
<dbReference type="InterPro" id="IPR036259">
    <property type="entry name" value="MFS_trans_sf"/>
</dbReference>
<feature type="transmembrane region" description="Helical" evidence="7">
    <location>
        <begin position="55"/>
        <end position="73"/>
    </location>
</feature>
<evidence type="ECO:0000256" key="3">
    <source>
        <dbReference type="ARBA" id="ARBA00022448"/>
    </source>
</evidence>
<keyword evidence="9" id="KW-1185">Reference proteome</keyword>
<feature type="transmembrane region" description="Helical" evidence="7">
    <location>
        <begin position="304"/>
        <end position="322"/>
    </location>
</feature>
<comment type="subcellular location">
    <subcellularLocation>
        <location evidence="1">Membrane</location>
        <topology evidence="1">Multi-pass membrane protein</topology>
    </subcellularLocation>
</comment>
<evidence type="ECO:0000256" key="5">
    <source>
        <dbReference type="ARBA" id="ARBA00022989"/>
    </source>
</evidence>
<feature type="transmembrane region" description="Helical" evidence="7">
    <location>
        <begin position="93"/>
        <end position="112"/>
    </location>
</feature>
<dbReference type="PANTHER" id="PTHR12778">
    <property type="entry name" value="SOLUTE CARRIER FAMILY 33 ACETYL-COA TRANSPORTER -RELATED"/>
    <property type="match status" value="1"/>
</dbReference>
<organism evidence="8 9">
    <name type="scientific">Reyranella aquatilis</name>
    <dbReference type="NCBI Taxonomy" id="2035356"/>
    <lineage>
        <taxon>Bacteria</taxon>
        <taxon>Pseudomonadati</taxon>
        <taxon>Pseudomonadota</taxon>
        <taxon>Alphaproteobacteria</taxon>
        <taxon>Hyphomicrobiales</taxon>
        <taxon>Reyranellaceae</taxon>
        <taxon>Reyranella</taxon>
    </lineage>
</organism>
<evidence type="ECO:0000313" key="9">
    <source>
        <dbReference type="Proteomes" id="UP001198862"/>
    </source>
</evidence>
<dbReference type="SUPFAM" id="SSF103473">
    <property type="entry name" value="MFS general substrate transporter"/>
    <property type="match status" value="1"/>
</dbReference>
<feature type="transmembrane region" description="Helical" evidence="7">
    <location>
        <begin position="387"/>
        <end position="408"/>
    </location>
</feature>
<gene>
    <name evidence="8" type="ORF">LJ725_23425</name>
</gene>
<keyword evidence="4 7" id="KW-0812">Transmembrane</keyword>
<reference evidence="8 9" key="1">
    <citation type="submission" date="2021-11" db="EMBL/GenBank/DDBJ databases">
        <authorList>
            <person name="Lee D.-H."/>
            <person name="Kim S.-B."/>
        </authorList>
    </citation>
    <scope>NUCLEOTIDE SEQUENCE [LARGE SCALE GENOMIC DNA]</scope>
    <source>
        <strain evidence="8 9">KCTC 52223</strain>
    </source>
</reference>
<comment type="similarity">
    <text evidence="2">Belongs to the major facilitator superfamily.</text>
</comment>
<feature type="transmembrane region" description="Helical" evidence="7">
    <location>
        <begin position="119"/>
        <end position="140"/>
    </location>
</feature>
<keyword evidence="6 7" id="KW-0472">Membrane</keyword>
<accession>A0ABS8L0R7</accession>
<keyword evidence="5 7" id="KW-1133">Transmembrane helix</keyword>
<feature type="transmembrane region" description="Helical" evidence="7">
    <location>
        <begin position="22"/>
        <end position="43"/>
    </location>
</feature>
<name>A0ABS8L0R7_9HYPH</name>
<dbReference type="InterPro" id="IPR004752">
    <property type="entry name" value="AmpG_permease/AT-1"/>
</dbReference>
<protein>
    <submittedName>
        <fullName evidence="8">MFS transporter</fullName>
    </submittedName>
</protein>
<dbReference type="NCBIfam" id="TIGR00901">
    <property type="entry name" value="2A0125"/>
    <property type="match status" value="1"/>
</dbReference>
<dbReference type="PANTHER" id="PTHR12778:SF10">
    <property type="entry name" value="MAJOR FACILITATOR SUPERFAMILY DOMAIN-CONTAINING PROTEIN 3"/>
    <property type="match status" value="1"/>
</dbReference>
<feature type="transmembrane region" description="Helical" evidence="7">
    <location>
        <begin position="240"/>
        <end position="257"/>
    </location>
</feature>
<evidence type="ECO:0000256" key="4">
    <source>
        <dbReference type="ARBA" id="ARBA00022692"/>
    </source>
</evidence>
<feature type="transmembrane region" description="Helical" evidence="7">
    <location>
        <begin position="160"/>
        <end position="179"/>
    </location>
</feature>
<evidence type="ECO:0000256" key="2">
    <source>
        <dbReference type="ARBA" id="ARBA00008335"/>
    </source>
</evidence>
<feature type="transmembrane region" description="Helical" evidence="7">
    <location>
        <begin position="329"/>
        <end position="349"/>
    </location>
</feature>